<protein>
    <recommendedName>
        <fullName evidence="4">CUB domain-containing protein</fullName>
    </recommendedName>
</protein>
<dbReference type="Gene3D" id="2.60.120.290">
    <property type="entry name" value="Spermadhesin, CUB domain"/>
    <property type="match status" value="1"/>
</dbReference>
<feature type="non-terminal residue" evidence="5">
    <location>
        <position position="128"/>
    </location>
</feature>
<keyword evidence="2" id="KW-1015">Disulfide bond</keyword>
<evidence type="ECO:0000313" key="6">
    <source>
        <dbReference type="Proteomes" id="UP001162483"/>
    </source>
</evidence>
<proteinExistence type="predicted"/>
<dbReference type="SUPFAM" id="SSF49854">
    <property type="entry name" value="Spermadhesin, CUB domain"/>
    <property type="match status" value="1"/>
</dbReference>
<accession>A0ABN9AAE4</accession>
<organism evidence="5 6">
    <name type="scientific">Staurois parvus</name>
    <dbReference type="NCBI Taxonomy" id="386267"/>
    <lineage>
        <taxon>Eukaryota</taxon>
        <taxon>Metazoa</taxon>
        <taxon>Chordata</taxon>
        <taxon>Craniata</taxon>
        <taxon>Vertebrata</taxon>
        <taxon>Euteleostomi</taxon>
        <taxon>Amphibia</taxon>
        <taxon>Batrachia</taxon>
        <taxon>Anura</taxon>
        <taxon>Neobatrachia</taxon>
        <taxon>Ranoidea</taxon>
        <taxon>Ranidae</taxon>
        <taxon>Staurois</taxon>
    </lineage>
</organism>
<comment type="caution">
    <text evidence="5">The sequence shown here is derived from an EMBL/GenBank/DDBJ whole genome shotgun (WGS) entry which is preliminary data.</text>
</comment>
<dbReference type="Pfam" id="PF00431">
    <property type="entry name" value="CUB"/>
    <property type="match status" value="1"/>
</dbReference>
<keyword evidence="6" id="KW-1185">Reference proteome</keyword>
<dbReference type="InterPro" id="IPR035914">
    <property type="entry name" value="Sperma_CUB_dom_sf"/>
</dbReference>
<gene>
    <name evidence="5" type="ORF">SPARVUS_LOCUS309099</name>
</gene>
<dbReference type="EMBL" id="CATNWA010000097">
    <property type="protein sequence ID" value="CAI9532966.1"/>
    <property type="molecule type" value="Genomic_DNA"/>
</dbReference>
<name>A0ABN9AAE4_9NEOB</name>
<evidence type="ECO:0000256" key="3">
    <source>
        <dbReference type="PROSITE-ProRule" id="PRU00059"/>
    </source>
</evidence>
<dbReference type="InterPro" id="IPR000859">
    <property type="entry name" value="CUB_dom"/>
</dbReference>
<comment type="caution">
    <text evidence="3">Lacks conserved residue(s) required for the propagation of feature annotation.</text>
</comment>
<feature type="domain" description="CUB" evidence="4">
    <location>
        <begin position="1"/>
        <end position="106"/>
    </location>
</feature>
<reference evidence="5" key="1">
    <citation type="submission" date="2023-05" db="EMBL/GenBank/DDBJ databases">
        <authorList>
            <person name="Stuckert A."/>
        </authorList>
    </citation>
    <scope>NUCLEOTIDE SEQUENCE</scope>
</reference>
<dbReference type="PANTHER" id="PTHR24251">
    <property type="entry name" value="OVOCHYMASE-RELATED"/>
    <property type="match status" value="1"/>
</dbReference>
<dbReference type="SMART" id="SM00042">
    <property type="entry name" value="CUB"/>
    <property type="match status" value="1"/>
</dbReference>
<evidence type="ECO:0000259" key="4">
    <source>
        <dbReference type="PROSITE" id="PS01180"/>
    </source>
</evidence>
<evidence type="ECO:0000313" key="5">
    <source>
        <dbReference type="EMBL" id="CAI9532966.1"/>
    </source>
</evidence>
<evidence type="ECO:0000256" key="2">
    <source>
        <dbReference type="ARBA" id="ARBA00023157"/>
    </source>
</evidence>
<keyword evidence="1" id="KW-0677">Repeat</keyword>
<sequence>FRSPDSNNDGKYDKNLNCVWTISAPVNKQVKLMFTGFILEAKFSRGCVYDFLKIFDGGSTNSTLQGTFCGSNMPANFISTSNFLTVWFFSDSTVEWAGFSATYEFTDLLCGGIYNATSSETTMTSPES</sequence>
<dbReference type="Proteomes" id="UP001162483">
    <property type="component" value="Unassembled WGS sequence"/>
</dbReference>
<evidence type="ECO:0000256" key="1">
    <source>
        <dbReference type="ARBA" id="ARBA00022737"/>
    </source>
</evidence>
<dbReference type="PROSITE" id="PS01180">
    <property type="entry name" value="CUB"/>
    <property type="match status" value="1"/>
</dbReference>
<dbReference type="CDD" id="cd00041">
    <property type="entry name" value="CUB"/>
    <property type="match status" value="1"/>
</dbReference>
<feature type="non-terminal residue" evidence="5">
    <location>
        <position position="1"/>
    </location>
</feature>